<feature type="compositionally biased region" description="Basic and acidic residues" evidence="2">
    <location>
        <begin position="304"/>
        <end position="313"/>
    </location>
</feature>
<reference evidence="3" key="3">
    <citation type="submission" date="2023-05" db="EMBL/GenBank/DDBJ databases">
        <authorList>
            <person name="Smith C.H."/>
        </authorList>
    </citation>
    <scope>NUCLEOTIDE SEQUENCE</scope>
    <source>
        <strain evidence="3">CHS0354</strain>
        <tissue evidence="3">Mantle</tissue>
    </source>
</reference>
<gene>
    <name evidence="3" type="ORF">CHS0354_003534</name>
</gene>
<reference evidence="3" key="2">
    <citation type="journal article" date="2021" name="Genome Biol. Evol.">
        <title>Developing a high-quality reference genome for a parasitic bivalve with doubly uniparental inheritance (Bivalvia: Unionida).</title>
        <authorList>
            <person name="Smith C.H."/>
        </authorList>
    </citation>
    <scope>NUCLEOTIDE SEQUENCE</scope>
    <source>
        <strain evidence="3">CHS0354</strain>
        <tissue evidence="3">Mantle</tissue>
    </source>
</reference>
<comment type="caution">
    <text evidence="3">The sequence shown here is derived from an EMBL/GenBank/DDBJ whole genome shotgun (WGS) entry which is preliminary data.</text>
</comment>
<keyword evidence="1" id="KW-0175">Coiled coil</keyword>
<dbReference type="Proteomes" id="UP001195483">
    <property type="component" value="Unassembled WGS sequence"/>
</dbReference>
<feature type="compositionally biased region" description="Basic and acidic residues" evidence="2">
    <location>
        <begin position="338"/>
        <end position="356"/>
    </location>
</feature>
<evidence type="ECO:0000313" key="4">
    <source>
        <dbReference type="Proteomes" id="UP001195483"/>
    </source>
</evidence>
<organism evidence="3 4">
    <name type="scientific">Potamilus streckersoni</name>
    <dbReference type="NCBI Taxonomy" id="2493646"/>
    <lineage>
        <taxon>Eukaryota</taxon>
        <taxon>Metazoa</taxon>
        <taxon>Spiralia</taxon>
        <taxon>Lophotrochozoa</taxon>
        <taxon>Mollusca</taxon>
        <taxon>Bivalvia</taxon>
        <taxon>Autobranchia</taxon>
        <taxon>Heteroconchia</taxon>
        <taxon>Palaeoheterodonta</taxon>
        <taxon>Unionida</taxon>
        <taxon>Unionoidea</taxon>
        <taxon>Unionidae</taxon>
        <taxon>Ambleminae</taxon>
        <taxon>Lampsilini</taxon>
        <taxon>Potamilus</taxon>
    </lineage>
</organism>
<proteinExistence type="predicted"/>
<evidence type="ECO:0000256" key="1">
    <source>
        <dbReference type="SAM" id="Coils"/>
    </source>
</evidence>
<feature type="region of interest" description="Disordered" evidence="2">
    <location>
        <begin position="265"/>
        <end position="408"/>
    </location>
</feature>
<sequence>MQKMPAGDRGFSVNSPQSTAVLMDIVSKLKQELQQARAENGKLIDQLNCLLSLVKRSWTGDDAATQHLANIVGVPPPNFEGLHSNTPIPETKSQATKHWERLVLKLLEREYAQVQAEIREHQQQYIQNRQLYMHEVLLNHQDEMAKFSLSRRRSSRFMEDVDKRFMRCYSAKTRQRSKSESRILHRPKSAYQKVPRTTSEMVEHADLTVEALLQPHSSPAGSQLNVNSPANNIYKMTQETEQRHEPRIPFDDPRRYKQNNLFDPEVIFGPEGQETDSKPRSATAGMQPTIKAGRPRSAVFLTEKPVRPLKYETTRPVNLKPKSAGTRGRLNSGKLRKERNGSSRIGLERQNSKQDDGGQLDGDQETQQQQEEDNGATEAINSLEDEEEQDEEVTRTKPPMMVHVRRPESVNKFADDLKKMSEMEENFRKTAIELQKKIGISEGGMVF</sequence>
<protein>
    <submittedName>
        <fullName evidence="3">Uncharacterized protein</fullName>
    </submittedName>
</protein>
<name>A0AAE0RVE4_9BIVA</name>
<dbReference type="EMBL" id="JAEAOA010000281">
    <property type="protein sequence ID" value="KAK3580301.1"/>
    <property type="molecule type" value="Genomic_DNA"/>
</dbReference>
<feature type="coiled-coil region" evidence="1">
    <location>
        <begin position="19"/>
        <end position="46"/>
    </location>
</feature>
<accession>A0AAE0RVE4</accession>
<reference evidence="3" key="1">
    <citation type="journal article" date="2021" name="Genome Biol. Evol.">
        <title>A High-Quality Reference Genome for a Parasitic Bivalve with Doubly Uniparental Inheritance (Bivalvia: Unionida).</title>
        <authorList>
            <person name="Smith C.H."/>
        </authorList>
    </citation>
    <scope>NUCLEOTIDE SEQUENCE</scope>
    <source>
        <strain evidence="3">CHS0354</strain>
    </source>
</reference>
<evidence type="ECO:0000256" key="2">
    <source>
        <dbReference type="SAM" id="MobiDB-lite"/>
    </source>
</evidence>
<dbReference type="AlphaFoldDB" id="A0AAE0RVE4"/>
<evidence type="ECO:0000313" key="3">
    <source>
        <dbReference type="EMBL" id="KAK3580301.1"/>
    </source>
</evidence>
<keyword evidence="4" id="KW-1185">Reference proteome</keyword>